<dbReference type="Proteomes" id="UP000515163">
    <property type="component" value="Unplaced"/>
</dbReference>
<evidence type="ECO:0000256" key="1">
    <source>
        <dbReference type="ARBA" id="ARBA00022723"/>
    </source>
</evidence>
<dbReference type="KEGG" id="aten:116302228"/>
<dbReference type="GO" id="GO:0005737">
    <property type="term" value="C:cytoplasm"/>
    <property type="evidence" value="ECO:0007669"/>
    <property type="project" value="InterPro"/>
</dbReference>
<dbReference type="GO" id="GO:0005634">
    <property type="term" value="C:nucleus"/>
    <property type="evidence" value="ECO:0007669"/>
    <property type="project" value="TreeGrafter"/>
</dbReference>
<dbReference type="GeneID" id="116302228"/>
<dbReference type="PANTHER" id="PTHR12298">
    <property type="entry name" value="PCDC2 PROGRAMMED CELL DEATH PROTEIN 2 -RELATED"/>
    <property type="match status" value="1"/>
</dbReference>
<dbReference type="RefSeq" id="XP_031567317.1">
    <property type="nucleotide sequence ID" value="XM_031711457.1"/>
</dbReference>
<feature type="domain" description="MYND-type" evidence="5">
    <location>
        <begin position="144"/>
        <end position="181"/>
    </location>
</feature>
<dbReference type="AlphaFoldDB" id="A0A6P8IKN5"/>
<dbReference type="InterPro" id="IPR007320">
    <property type="entry name" value="PDCD2_C"/>
</dbReference>
<dbReference type="Pfam" id="PF01753">
    <property type="entry name" value="zf-MYND"/>
    <property type="match status" value="1"/>
</dbReference>
<dbReference type="InParanoid" id="A0A6P8IKN5"/>
<gene>
    <name evidence="7" type="primary">LOC116302228</name>
</gene>
<organism evidence="6 7">
    <name type="scientific">Actinia tenebrosa</name>
    <name type="common">Australian red waratah sea anemone</name>
    <dbReference type="NCBI Taxonomy" id="6105"/>
    <lineage>
        <taxon>Eukaryota</taxon>
        <taxon>Metazoa</taxon>
        <taxon>Cnidaria</taxon>
        <taxon>Anthozoa</taxon>
        <taxon>Hexacorallia</taxon>
        <taxon>Actiniaria</taxon>
        <taxon>Actiniidae</taxon>
        <taxon>Actinia</taxon>
    </lineage>
</organism>
<dbReference type="Gene3D" id="6.10.140.2220">
    <property type="match status" value="1"/>
</dbReference>
<reference evidence="7" key="1">
    <citation type="submission" date="2025-08" db="UniProtKB">
        <authorList>
            <consortium name="RefSeq"/>
        </authorList>
    </citation>
    <scope>IDENTIFICATION</scope>
    <source>
        <tissue evidence="7">Tentacle</tissue>
    </source>
</reference>
<evidence type="ECO:0000256" key="2">
    <source>
        <dbReference type="ARBA" id="ARBA00022771"/>
    </source>
</evidence>
<dbReference type="PANTHER" id="PTHR12298:SF4">
    <property type="entry name" value="PROGRAMMED CELL DEATH PROTEIN 2"/>
    <property type="match status" value="1"/>
</dbReference>
<evidence type="ECO:0000313" key="7">
    <source>
        <dbReference type="RefSeq" id="XP_031567317.1"/>
    </source>
</evidence>
<protein>
    <submittedName>
        <fullName evidence="7">Programmed cell death protein 2-like</fullName>
    </submittedName>
</protein>
<accession>A0A6P8IKN5</accession>
<sequence length="383" mass="43845">MADEDSEVELGFVEKPENSITLSSPFFPSKVGGKPSWLDLENLPPLQLLSCKSCKKQMVFLLQVYAPVHEDERCFHRTVFVFCCKDGKCHKKDSSEAFLALRNQLPRKNKFYSSTAPPIFVEGETVTLKTLDSRFRPRNFACLCETCGCLGDKKCSQCHAVSYCCRDHQVFDWKAGHRKKCSKLAEELASGKVKVDMQSKSTNKLLFPEFEIITEPEPSEVESEERSEKERMKDFEKITKKLDQVDLGGQDDKELEKLAMAGKEDILADKQFRVFKKRITRQPDQMLRYQRGAKPLFVSKQHQPSNELIPKCSCGANRQFEFQIMPQLLNHLGVDSVEESIDWGTILIYTCTKNCESDTVAYHEEFVWKQDFTDTGIPGNALF</sequence>
<dbReference type="OrthoDB" id="443682at2759"/>
<dbReference type="FunCoup" id="A0A6P8IKN5">
    <property type="interactions" value="2226"/>
</dbReference>
<keyword evidence="2 4" id="KW-0863">Zinc-finger</keyword>
<proteinExistence type="predicted"/>
<dbReference type="GO" id="GO:0008270">
    <property type="term" value="F:zinc ion binding"/>
    <property type="evidence" value="ECO:0007669"/>
    <property type="project" value="UniProtKB-KW"/>
</dbReference>
<dbReference type="Pfam" id="PF04194">
    <property type="entry name" value="PDCD2_C"/>
    <property type="match status" value="1"/>
</dbReference>
<evidence type="ECO:0000256" key="4">
    <source>
        <dbReference type="PROSITE-ProRule" id="PRU00134"/>
    </source>
</evidence>
<evidence type="ECO:0000256" key="3">
    <source>
        <dbReference type="ARBA" id="ARBA00022833"/>
    </source>
</evidence>
<dbReference type="InterPro" id="IPR002893">
    <property type="entry name" value="Znf_MYND"/>
</dbReference>
<dbReference type="SUPFAM" id="SSF144232">
    <property type="entry name" value="HIT/MYND zinc finger-like"/>
    <property type="match status" value="1"/>
</dbReference>
<keyword evidence="6" id="KW-1185">Reference proteome</keyword>
<name>A0A6P8IKN5_ACTTE</name>
<dbReference type="PROSITE" id="PS50865">
    <property type="entry name" value="ZF_MYND_2"/>
    <property type="match status" value="1"/>
</dbReference>
<evidence type="ECO:0000259" key="5">
    <source>
        <dbReference type="PROSITE" id="PS50865"/>
    </source>
</evidence>
<keyword evidence="1" id="KW-0479">Metal-binding</keyword>
<evidence type="ECO:0000313" key="6">
    <source>
        <dbReference type="Proteomes" id="UP000515163"/>
    </source>
</evidence>
<keyword evidence="3" id="KW-0862">Zinc</keyword>